<feature type="region of interest" description="Disordered" evidence="1">
    <location>
        <begin position="239"/>
        <end position="306"/>
    </location>
</feature>
<evidence type="ECO:0000256" key="1">
    <source>
        <dbReference type="SAM" id="MobiDB-lite"/>
    </source>
</evidence>
<gene>
    <name evidence="4" type="ORF">Ocin01_09246</name>
</gene>
<evidence type="ECO:0000256" key="2">
    <source>
        <dbReference type="SAM" id="Phobius"/>
    </source>
</evidence>
<sequence length="306" mass="35365">MILKLTWFELFLLLPFYITKTDASNAFLQKETGNLQSNIWKEERQAIRIPEDPGTLYGNERHCINPEPAELTTASNHQTGIWSNFLSIYTLDAGDELETWLIYQEKHDETANERQERAGFHESLLPVLVPLVFAIFLSASVVFIPLLGAVGFHVLVMLWWVITHPEMKRCGRRSLIMFEQIKRKRQEILLRESMIKATRSRFYLPEFFRLYSDEDVPTELEEPNESDGLEDFIQAPTNEQNEETKNEHESLSGLEVDVEAESGDEGVDNDGDENQKPTKEEVTQDHDAEQENKGMFKKLFAWGRPG</sequence>
<protein>
    <submittedName>
        <fullName evidence="4">Uncharacterized protein</fullName>
    </submittedName>
</protein>
<dbReference type="EMBL" id="LJIJ01000442">
    <property type="protein sequence ID" value="ODM97433.1"/>
    <property type="molecule type" value="Genomic_DNA"/>
</dbReference>
<keyword evidence="5" id="KW-1185">Reference proteome</keyword>
<name>A0A1D2MWL1_ORCCI</name>
<keyword evidence="2" id="KW-1133">Transmembrane helix</keyword>
<feature type="compositionally biased region" description="Acidic residues" evidence="1">
    <location>
        <begin position="256"/>
        <end position="272"/>
    </location>
</feature>
<dbReference type="Proteomes" id="UP000094527">
    <property type="component" value="Unassembled WGS sequence"/>
</dbReference>
<dbReference type="AlphaFoldDB" id="A0A1D2MWL1"/>
<keyword evidence="2" id="KW-0472">Membrane</keyword>
<evidence type="ECO:0000256" key="3">
    <source>
        <dbReference type="SAM" id="SignalP"/>
    </source>
</evidence>
<accession>A0A1D2MWL1</accession>
<feature type="transmembrane region" description="Helical" evidence="2">
    <location>
        <begin position="131"/>
        <end position="162"/>
    </location>
</feature>
<reference evidence="4 5" key="1">
    <citation type="journal article" date="2016" name="Genome Biol. Evol.">
        <title>Gene Family Evolution Reflects Adaptation to Soil Environmental Stressors in the Genome of the Collembolan Orchesella cincta.</title>
        <authorList>
            <person name="Faddeeva-Vakhrusheva A."/>
            <person name="Derks M.F."/>
            <person name="Anvar S.Y."/>
            <person name="Agamennone V."/>
            <person name="Suring W."/>
            <person name="Smit S."/>
            <person name="van Straalen N.M."/>
            <person name="Roelofs D."/>
        </authorList>
    </citation>
    <scope>NUCLEOTIDE SEQUENCE [LARGE SCALE GENOMIC DNA]</scope>
    <source>
        <tissue evidence="4">Mixed pool</tissue>
    </source>
</reference>
<keyword evidence="3" id="KW-0732">Signal</keyword>
<feature type="chain" id="PRO_5008904657" evidence="3">
    <location>
        <begin position="24"/>
        <end position="306"/>
    </location>
</feature>
<feature type="signal peptide" evidence="3">
    <location>
        <begin position="1"/>
        <end position="23"/>
    </location>
</feature>
<comment type="caution">
    <text evidence="4">The sequence shown here is derived from an EMBL/GenBank/DDBJ whole genome shotgun (WGS) entry which is preliminary data.</text>
</comment>
<proteinExistence type="predicted"/>
<evidence type="ECO:0000313" key="4">
    <source>
        <dbReference type="EMBL" id="ODM97433.1"/>
    </source>
</evidence>
<feature type="compositionally biased region" description="Basic and acidic residues" evidence="1">
    <location>
        <begin position="273"/>
        <end position="294"/>
    </location>
</feature>
<organism evidence="4 5">
    <name type="scientific">Orchesella cincta</name>
    <name type="common">Springtail</name>
    <name type="synonym">Podura cincta</name>
    <dbReference type="NCBI Taxonomy" id="48709"/>
    <lineage>
        <taxon>Eukaryota</taxon>
        <taxon>Metazoa</taxon>
        <taxon>Ecdysozoa</taxon>
        <taxon>Arthropoda</taxon>
        <taxon>Hexapoda</taxon>
        <taxon>Collembola</taxon>
        <taxon>Entomobryomorpha</taxon>
        <taxon>Entomobryoidea</taxon>
        <taxon>Orchesellidae</taxon>
        <taxon>Orchesellinae</taxon>
        <taxon>Orchesella</taxon>
    </lineage>
</organism>
<evidence type="ECO:0000313" key="5">
    <source>
        <dbReference type="Proteomes" id="UP000094527"/>
    </source>
</evidence>
<keyword evidence="2" id="KW-0812">Transmembrane</keyword>